<evidence type="ECO:0000256" key="4">
    <source>
        <dbReference type="PIRSR" id="PIRSR001112-1"/>
    </source>
</evidence>
<dbReference type="PANTHER" id="PTHR21661">
    <property type="entry name" value="EPOXIDE HYDROLASE 1-RELATED"/>
    <property type="match status" value="1"/>
</dbReference>
<accession>A0A1A3N0G7</accession>
<dbReference type="GO" id="GO:0097176">
    <property type="term" value="P:epoxide metabolic process"/>
    <property type="evidence" value="ECO:0007669"/>
    <property type="project" value="TreeGrafter"/>
</dbReference>
<protein>
    <submittedName>
        <fullName evidence="6">Hydrolase</fullName>
    </submittedName>
</protein>
<dbReference type="InterPro" id="IPR029058">
    <property type="entry name" value="AB_hydrolase_fold"/>
</dbReference>
<dbReference type="Gene3D" id="3.40.50.1820">
    <property type="entry name" value="alpha/beta hydrolase"/>
    <property type="match status" value="1"/>
</dbReference>
<dbReference type="InterPro" id="IPR010497">
    <property type="entry name" value="Epoxide_hydro_N"/>
</dbReference>
<evidence type="ECO:0000256" key="2">
    <source>
        <dbReference type="ARBA" id="ARBA00022797"/>
    </source>
</evidence>
<reference evidence="6 7" key="1">
    <citation type="submission" date="2016-06" db="EMBL/GenBank/DDBJ databases">
        <authorList>
            <person name="Kjaerup R.B."/>
            <person name="Dalgaard T.S."/>
            <person name="Juul-Madsen H.R."/>
        </authorList>
    </citation>
    <scope>NUCLEOTIDE SEQUENCE [LARGE SCALE GENOMIC DNA]</scope>
    <source>
        <strain evidence="6 7">1245335.1</strain>
    </source>
</reference>
<feature type="domain" description="Epoxide hydrolase N-terminal" evidence="5">
    <location>
        <begin position="9"/>
        <end position="114"/>
    </location>
</feature>
<dbReference type="Proteomes" id="UP000093819">
    <property type="component" value="Unassembled WGS sequence"/>
</dbReference>
<keyword evidence="3 6" id="KW-0378">Hydrolase</keyword>
<dbReference type="Pfam" id="PF06441">
    <property type="entry name" value="EHN"/>
    <property type="match status" value="1"/>
</dbReference>
<dbReference type="PRINTS" id="PR00412">
    <property type="entry name" value="EPOXHYDRLASE"/>
</dbReference>
<proteinExistence type="inferred from homology"/>
<sequence>MQPRVITPIEPYPLQVPQDQLDDLHRRLSAARWPAEIAGTDWDYGTEQAFLRDVVDHWLHRYDWRAVEAEVNAIGSFVTEAAGQRVHFLHARSDEPHAIPLAITHGWPGSIVEFLDAMPLLQKRFHVVLVSMPGYGFSGPTREKGVDVARIAAAVDDVMSQLGYERYVAQGGDWGALVTKYLGEHYSQHVAAIHTNMLFAPPDQNDPELLANITETELAAISASLERVKDGTAYMEIQSTRPHSLGFGLDDSPLGLAGWILEKFHAWCDIREGMPIRTDRLIDNLMFYWLTGTATSAARLYCEARRAGTSALDEWNGRVDVPTGYAVYPGELLQTPRAWAAARYNLVHYSVYDRGGHFAAFEQPGLFAADLARFADVLRDEGVF</sequence>
<evidence type="ECO:0000259" key="5">
    <source>
        <dbReference type="Pfam" id="PF06441"/>
    </source>
</evidence>
<comment type="similarity">
    <text evidence="1">Belongs to the peptidase S33 family.</text>
</comment>
<name>A0A1A3N0G7_MYCAS</name>
<dbReference type="InterPro" id="IPR016292">
    <property type="entry name" value="Epoxide_hydrolase"/>
</dbReference>
<evidence type="ECO:0000313" key="7">
    <source>
        <dbReference type="Proteomes" id="UP000093819"/>
    </source>
</evidence>
<dbReference type="GO" id="GO:0004301">
    <property type="term" value="F:epoxide hydrolase activity"/>
    <property type="evidence" value="ECO:0007669"/>
    <property type="project" value="TreeGrafter"/>
</dbReference>
<feature type="active site" description="Proton donor" evidence="4">
    <location>
        <position position="301"/>
    </location>
</feature>
<dbReference type="PANTHER" id="PTHR21661:SF35">
    <property type="entry name" value="EPOXIDE HYDROLASE"/>
    <property type="match status" value="1"/>
</dbReference>
<feature type="active site" description="Nucleophile" evidence="4">
    <location>
        <position position="173"/>
    </location>
</feature>
<keyword evidence="2" id="KW-0058">Aromatic hydrocarbons catabolism</keyword>
<evidence type="ECO:0000256" key="3">
    <source>
        <dbReference type="ARBA" id="ARBA00022801"/>
    </source>
</evidence>
<evidence type="ECO:0000256" key="1">
    <source>
        <dbReference type="ARBA" id="ARBA00010088"/>
    </source>
</evidence>
<dbReference type="InterPro" id="IPR000639">
    <property type="entry name" value="Epox_hydrolase-like"/>
</dbReference>
<gene>
    <name evidence="6" type="ORF">A5635_09365</name>
</gene>
<dbReference type="AlphaFoldDB" id="A0A1A3N0G7"/>
<dbReference type="EMBL" id="LZLR01000230">
    <property type="protein sequence ID" value="OBK14840.1"/>
    <property type="molecule type" value="Genomic_DNA"/>
</dbReference>
<evidence type="ECO:0000313" key="6">
    <source>
        <dbReference type="EMBL" id="OBK14840.1"/>
    </source>
</evidence>
<dbReference type="SUPFAM" id="SSF53474">
    <property type="entry name" value="alpha/beta-Hydrolases"/>
    <property type="match status" value="1"/>
</dbReference>
<dbReference type="PIRSF" id="PIRSF001112">
    <property type="entry name" value="Epoxide_hydrolase"/>
    <property type="match status" value="1"/>
</dbReference>
<organism evidence="6 7">
    <name type="scientific">Mycobacterium asiaticum</name>
    <dbReference type="NCBI Taxonomy" id="1790"/>
    <lineage>
        <taxon>Bacteria</taxon>
        <taxon>Bacillati</taxon>
        <taxon>Actinomycetota</taxon>
        <taxon>Actinomycetes</taxon>
        <taxon>Mycobacteriales</taxon>
        <taxon>Mycobacteriaceae</taxon>
        <taxon>Mycobacterium</taxon>
    </lineage>
</organism>
<feature type="active site" description="Proton acceptor" evidence="4">
    <location>
        <position position="357"/>
    </location>
</feature>
<comment type="caution">
    <text evidence="6">The sequence shown here is derived from an EMBL/GenBank/DDBJ whole genome shotgun (WGS) entry which is preliminary data.</text>
</comment>